<feature type="region of interest" description="Disordered" evidence="1">
    <location>
        <begin position="1"/>
        <end position="44"/>
    </location>
</feature>
<name>A0A660C8L6_9PSEU</name>
<evidence type="ECO:0000256" key="2">
    <source>
        <dbReference type="SAM" id="Phobius"/>
    </source>
</evidence>
<comment type="caution">
    <text evidence="3">The sequence shown here is derived from an EMBL/GenBank/DDBJ whole genome shotgun (WGS) entry which is preliminary data.</text>
</comment>
<dbReference type="EMBL" id="VLJV01000001">
    <property type="protein sequence ID" value="TWH19888.1"/>
    <property type="molecule type" value="Genomic_DNA"/>
</dbReference>
<evidence type="ECO:0000256" key="1">
    <source>
        <dbReference type="SAM" id="MobiDB-lite"/>
    </source>
</evidence>
<dbReference type="AlphaFoldDB" id="A0A660C8L6"/>
<dbReference type="OrthoDB" id="3822483at2"/>
<gene>
    <name evidence="3" type="ORF">JD82_01725</name>
</gene>
<evidence type="ECO:0000313" key="4">
    <source>
        <dbReference type="Proteomes" id="UP000317303"/>
    </source>
</evidence>
<protein>
    <submittedName>
        <fullName evidence="3">ABC-2 type transport system permease protein</fullName>
    </submittedName>
</protein>
<dbReference type="Pfam" id="PF12730">
    <property type="entry name" value="ABC2_membrane_4"/>
    <property type="match status" value="1"/>
</dbReference>
<keyword evidence="2" id="KW-0472">Membrane</keyword>
<accession>A0A660C8L6</accession>
<feature type="transmembrane region" description="Helical" evidence="2">
    <location>
        <begin position="195"/>
        <end position="219"/>
    </location>
</feature>
<feature type="transmembrane region" description="Helical" evidence="2">
    <location>
        <begin position="317"/>
        <end position="339"/>
    </location>
</feature>
<proteinExistence type="predicted"/>
<dbReference type="PANTHER" id="PTHR37305:SF1">
    <property type="entry name" value="MEMBRANE PROTEIN"/>
    <property type="match status" value="1"/>
</dbReference>
<sequence>MSDAERDTSSAEGNAERKGNAERDGTVPARNPAATGAGHALDQHGVHTDPAALQELTDAADAEPTAGVGADGAVAGYRAGRTLRLGVELRRQLRRRRTQLVLAFVALLPVILVAAFEIGEASPNRRSGGFIDLATASAPNFVVVALFVSGSFLLPMIVALYFGDTIASESSWSSLKYLLAIPVPRHRLLRQKAMASALLSALTIVVLPVSALVVGTIWYGTGEAISPTGDSIAFSDSVLALGLATLYLIVHLAWVAGLAMVLSVSTDAPLGAVGGAVLVSILSQILDQITALGDLRDFLPTHFSFAWMDLIATDVEWTRMASGALSATLFGTVFFLLAARRFATKDVTS</sequence>
<evidence type="ECO:0000313" key="3">
    <source>
        <dbReference type="EMBL" id="TWH19888.1"/>
    </source>
</evidence>
<feature type="transmembrane region" description="Helical" evidence="2">
    <location>
        <begin position="239"/>
        <end position="261"/>
    </location>
</feature>
<keyword evidence="4" id="KW-1185">Reference proteome</keyword>
<feature type="transmembrane region" description="Helical" evidence="2">
    <location>
        <begin position="138"/>
        <end position="162"/>
    </location>
</feature>
<reference evidence="3 4" key="1">
    <citation type="submission" date="2019-07" db="EMBL/GenBank/DDBJ databases">
        <title>R&amp;d 2014.</title>
        <authorList>
            <person name="Klenk H.-P."/>
        </authorList>
    </citation>
    <scope>NUCLEOTIDE SEQUENCE [LARGE SCALE GENOMIC DNA]</scope>
    <source>
        <strain evidence="3 4">DSM 43194</strain>
    </source>
</reference>
<feature type="transmembrane region" description="Helical" evidence="2">
    <location>
        <begin position="100"/>
        <end position="118"/>
    </location>
</feature>
<feature type="compositionally biased region" description="Basic and acidic residues" evidence="1">
    <location>
        <begin position="1"/>
        <end position="25"/>
    </location>
</feature>
<feature type="transmembrane region" description="Helical" evidence="2">
    <location>
        <begin position="268"/>
        <end position="286"/>
    </location>
</feature>
<dbReference type="RefSeq" id="WP_084705969.1">
    <property type="nucleotide sequence ID" value="NZ_JOIJ01000015.1"/>
</dbReference>
<keyword evidence="2" id="KW-1133">Transmembrane helix</keyword>
<dbReference type="PANTHER" id="PTHR37305">
    <property type="entry name" value="INTEGRAL MEMBRANE PROTEIN-RELATED"/>
    <property type="match status" value="1"/>
</dbReference>
<organism evidence="3 4">
    <name type="scientific">Prauserella rugosa</name>
    <dbReference type="NCBI Taxonomy" id="43354"/>
    <lineage>
        <taxon>Bacteria</taxon>
        <taxon>Bacillati</taxon>
        <taxon>Actinomycetota</taxon>
        <taxon>Actinomycetes</taxon>
        <taxon>Pseudonocardiales</taxon>
        <taxon>Pseudonocardiaceae</taxon>
        <taxon>Prauserella</taxon>
    </lineage>
</organism>
<keyword evidence="2" id="KW-0812">Transmembrane</keyword>
<dbReference type="Proteomes" id="UP000317303">
    <property type="component" value="Unassembled WGS sequence"/>
</dbReference>